<name>A0A3N2C6Q5_9MICO</name>
<evidence type="ECO:0000259" key="9">
    <source>
        <dbReference type="SMART" id="SM01038"/>
    </source>
</evidence>
<dbReference type="GO" id="GO:0005990">
    <property type="term" value="P:lactose catabolic process"/>
    <property type="evidence" value="ECO:0007669"/>
    <property type="project" value="TreeGrafter"/>
</dbReference>
<dbReference type="Gene3D" id="3.20.20.80">
    <property type="entry name" value="Glycosidases"/>
    <property type="match status" value="1"/>
</dbReference>
<dbReference type="RefSeq" id="WP_085513591.1">
    <property type="nucleotide sequence ID" value="NZ_FXAP01000006.1"/>
</dbReference>
<protein>
    <recommendedName>
        <fullName evidence="4">Beta-galactosidase</fullName>
        <ecNumber evidence="3">3.2.1.23</ecNumber>
    </recommendedName>
    <alternativeName>
        <fullName evidence="7">Lactase</fullName>
    </alternativeName>
</protein>
<dbReference type="InterPro" id="IPR014718">
    <property type="entry name" value="GH-type_carb-bd"/>
</dbReference>
<gene>
    <name evidence="10" type="ORF">EDD42_3302</name>
</gene>
<dbReference type="Pfam" id="PF02836">
    <property type="entry name" value="Glyco_hydro_2_C"/>
    <property type="match status" value="1"/>
</dbReference>
<reference evidence="10 11" key="1">
    <citation type="submission" date="2018-11" db="EMBL/GenBank/DDBJ databases">
        <title>Sequencing the genomes of 1000 actinobacteria strains.</title>
        <authorList>
            <person name="Klenk H.-P."/>
        </authorList>
    </citation>
    <scope>NUCLEOTIDE SEQUENCE [LARGE SCALE GENOMIC DNA]</scope>
    <source>
        <strain evidence="10 11">DSM 14012</strain>
    </source>
</reference>
<dbReference type="InterPro" id="IPR023230">
    <property type="entry name" value="Glyco_hydro_2_CS"/>
</dbReference>
<dbReference type="PANTHER" id="PTHR46323:SF2">
    <property type="entry name" value="BETA-GALACTOSIDASE"/>
    <property type="match status" value="1"/>
</dbReference>
<dbReference type="InterPro" id="IPR032312">
    <property type="entry name" value="LacZ_4"/>
</dbReference>
<sequence>MNDSAGLAASWVEDPIPGTGRRRPRADELSDARRLSLNGDWAFTLSPTADGTGDTFGDPTLDDSSWDRIRVPAHWVLEGHGQPLYTNTAFPIPIDPPRVPEENPTGDYRRTFVLPVGWRRTDTVLRFQGVDSCGTVWLNGVLLGHSKGSRLPVEYDVGEHLVAGENVLAVRVHRWSSGTYLEDQDMWWLPGIFRDVDLLERPAGAIDDVQVRAGFDHRDGIGVLRVDTDVPGLVDVPELGIRDLPTGTATALPVEPWSAEVPRLYTAHLRPRPTDETPVAGETVELRVGFRTVSIEDGRFLVNGVPVLFRGVNRHEHDQDRGRSLDTETMRQDILLMKQHNLNAVRTSHYPPHPDFLRLCDELGLWVVEECDLETHGFIYTDWAGNPPTEPVWRDAMLDRVQRMVERDKNHPSIVVWSMANESWVGENFDVLERWIRERDPSRPIMYERDPSYRNSDFSSLMYPDQELLEAIGRREEPTPAGVVAGSPDDVRRRRLPFLLCEYAHAMGNGPGSLVDYQRILESSDRFCGGFVWEWIDHGFRSTDAAGNEFVMHGGDVAFRPNGGRYCLDGLVFADRTPSPGLAELHAAISPVELLLDVHNPCLCGASRRTGPDSREADTAIGEVCRSCGRQAGGTLTIRNKYDVRSLDHLALRWVMEDDGIAVASGELEMPAVGARSAATVDLPTEALVPTTDADPVSGAPVERWLTVRAVLAADEPWATAGHEVAFGQARIAADRPADPTGVTVPVPTVPRRPLVHADRTPGHRITLGAGSFDARTGRLVALGDLELDGPVFDIMRAPTENDRGQGPRNTAAASWKLTGLDRFLHRTDAVERIDDGQGGGLRVSGRSAPAAHGLGLRWTFDWTDVGGALDLSVTVVPEGIWTHTPIGDHVLTLPRLGLRLGLPGGYRDASWFGRGPGESYADSLAAARIGRFTSSIDGLQTDYPVPEENGNHVGTRWVELTGDGLPTLRAEQLQDAGFDFTARRWTSEALEEARHPQDLRDSGRVWLNLDHAQQGLGSSSCGPALPERYRVPVTETTFGVRLRTLTPDPAG</sequence>
<dbReference type="SUPFAM" id="SSF49785">
    <property type="entry name" value="Galactose-binding domain-like"/>
    <property type="match status" value="1"/>
</dbReference>
<dbReference type="EMBL" id="RKHL01000001">
    <property type="protein sequence ID" value="ROR83196.1"/>
    <property type="molecule type" value="Genomic_DNA"/>
</dbReference>
<dbReference type="EC" id="3.2.1.23" evidence="3"/>
<proteinExistence type="inferred from homology"/>
<dbReference type="Pfam" id="PF02837">
    <property type="entry name" value="Glyco_hydro_2_N"/>
    <property type="match status" value="1"/>
</dbReference>
<evidence type="ECO:0000313" key="11">
    <source>
        <dbReference type="Proteomes" id="UP000266915"/>
    </source>
</evidence>
<dbReference type="GO" id="GO:0009341">
    <property type="term" value="C:beta-galactosidase complex"/>
    <property type="evidence" value="ECO:0007669"/>
    <property type="project" value="InterPro"/>
</dbReference>
<dbReference type="InterPro" id="IPR008979">
    <property type="entry name" value="Galactose-bd-like_sf"/>
</dbReference>
<dbReference type="PRINTS" id="PR00132">
    <property type="entry name" value="GLHYDRLASE2"/>
</dbReference>
<feature type="region of interest" description="Disordered" evidence="8">
    <location>
        <begin position="1"/>
        <end position="30"/>
    </location>
</feature>
<evidence type="ECO:0000256" key="2">
    <source>
        <dbReference type="ARBA" id="ARBA00007401"/>
    </source>
</evidence>
<dbReference type="SUPFAM" id="SSF51445">
    <property type="entry name" value="(Trans)glycosidases"/>
    <property type="match status" value="1"/>
</dbReference>
<keyword evidence="11" id="KW-1185">Reference proteome</keyword>
<dbReference type="SMART" id="SM01038">
    <property type="entry name" value="Bgal_small_N"/>
    <property type="match status" value="1"/>
</dbReference>
<dbReference type="SUPFAM" id="SSF74650">
    <property type="entry name" value="Galactose mutarotase-like"/>
    <property type="match status" value="1"/>
</dbReference>
<comment type="catalytic activity">
    <reaction evidence="1">
        <text>Hydrolysis of terminal non-reducing beta-D-galactose residues in beta-D-galactosides.</text>
        <dbReference type="EC" id="3.2.1.23"/>
    </reaction>
</comment>
<dbReference type="InterPro" id="IPR011013">
    <property type="entry name" value="Gal_mutarotase_sf_dom"/>
</dbReference>
<dbReference type="InterPro" id="IPR013783">
    <property type="entry name" value="Ig-like_fold"/>
</dbReference>
<dbReference type="InterPro" id="IPR023232">
    <property type="entry name" value="Glyco_hydro_2_AS"/>
</dbReference>
<dbReference type="InterPro" id="IPR017853">
    <property type="entry name" value="GH"/>
</dbReference>
<dbReference type="Pfam" id="PF02929">
    <property type="entry name" value="Bgal_small_N"/>
    <property type="match status" value="1"/>
</dbReference>
<dbReference type="InterPro" id="IPR050347">
    <property type="entry name" value="Bact_Beta-galactosidase"/>
</dbReference>
<feature type="domain" description="Beta galactosidase small chain/" evidence="9">
    <location>
        <begin position="767"/>
        <end position="1044"/>
    </location>
</feature>
<evidence type="ECO:0000256" key="5">
    <source>
        <dbReference type="ARBA" id="ARBA00022801"/>
    </source>
</evidence>
<evidence type="ECO:0000256" key="4">
    <source>
        <dbReference type="ARBA" id="ARBA00013303"/>
    </source>
</evidence>
<dbReference type="PROSITE" id="PS00719">
    <property type="entry name" value="GLYCOSYL_HYDROL_F2_1"/>
    <property type="match status" value="1"/>
</dbReference>
<comment type="caution">
    <text evidence="10">The sequence shown here is derived from an EMBL/GenBank/DDBJ whole genome shotgun (WGS) entry which is preliminary data.</text>
</comment>
<dbReference type="GO" id="GO:0004565">
    <property type="term" value="F:beta-galactosidase activity"/>
    <property type="evidence" value="ECO:0007669"/>
    <property type="project" value="UniProtKB-EC"/>
</dbReference>
<keyword evidence="6" id="KW-0326">Glycosidase</keyword>
<dbReference type="Gene3D" id="2.60.120.260">
    <property type="entry name" value="Galactose-binding domain-like"/>
    <property type="match status" value="1"/>
</dbReference>
<dbReference type="AlphaFoldDB" id="A0A3N2C6Q5"/>
<dbReference type="PANTHER" id="PTHR46323">
    <property type="entry name" value="BETA-GALACTOSIDASE"/>
    <property type="match status" value="1"/>
</dbReference>
<dbReference type="SUPFAM" id="SSF49303">
    <property type="entry name" value="beta-Galactosidase/glucuronidase domain"/>
    <property type="match status" value="2"/>
</dbReference>
<dbReference type="Gene3D" id="2.70.98.10">
    <property type="match status" value="1"/>
</dbReference>
<keyword evidence="5" id="KW-0378">Hydrolase</keyword>
<dbReference type="InterPro" id="IPR006104">
    <property type="entry name" value="Glyco_hydro_2_N"/>
</dbReference>
<organism evidence="10 11">
    <name type="scientific">Plantibacter flavus</name>
    <dbReference type="NCBI Taxonomy" id="150123"/>
    <lineage>
        <taxon>Bacteria</taxon>
        <taxon>Bacillati</taxon>
        <taxon>Actinomycetota</taxon>
        <taxon>Actinomycetes</taxon>
        <taxon>Micrococcales</taxon>
        <taxon>Microbacteriaceae</taxon>
        <taxon>Plantibacter</taxon>
    </lineage>
</organism>
<evidence type="ECO:0000256" key="8">
    <source>
        <dbReference type="SAM" id="MobiDB-lite"/>
    </source>
</evidence>
<dbReference type="Pfam" id="PF16353">
    <property type="entry name" value="LacZ_4"/>
    <property type="match status" value="1"/>
</dbReference>
<dbReference type="InterPro" id="IPR036156">
    <property type="entry name" value="Beta-gal/glucu_dom_sf"/>
</dbReference>
<evidence type="ECO:0000256" key="1">
    <source>
        <dbReference type="ARBA" id="ARBA00001412"/>
    </source>
</evidence>
<evidence type="ECO:0000256" key="6">
    <source>
        <dbReference type="ARBA" id="ARBA00023295"/>
    </source>
</evidence>
<dbReference type="InterPro" id="IPR006101">
    <property type="entry name" value="Glyco_hydro_2"/>
</dbReference>
<evidence type="ECO:0000313" key="10">
    <source>
        <dbReference type="EMBL" id="ROR83196.1"/>
    </source>
</evidence>
<dbReference type="InterPro" id="IPR004199">
    <property type="entry name" value="B-gal_small/dom_5"/>
</dbReference>
<dbReference type="GO" id="GO:0030246">
    <property type="term" value="F:carbohydrate binding"/>
    <property type="evidence" value="ECO:0007669"/>
    <property type="project" value="InterPro"/>
</dbReference>
<evidence type="ECO:0000256" key="3">
    <source>
        <dbReference type="ARBA" id="ARBA00012756"/>
    </source>
</evidence>
<accession>A0A3N2C6Q5</accession>
<dbReference type="PROSITE" id="PS00608">
    <property type="entry name" value="GLYCOSYL_HYDROL_F2_2"/>
    <property type="match status" value="1"/>
</dbReference>
<evidence type="ECO:0000256" key="7">
    <source>
        <dbReference type="ARBA" id="ARBA00032230"/>
    </source>
</evidence>
<comment type="similarity">
    <text evidence="2">Belongs to the glycosyl hydrolase 2 family.</text>
</comment>
<dbReference type="InterPro" id="IPR006103">
    <property type="entry name" value="Glyco_hydro_2_cat"/>
</dbReference>
<dbReference type="Proteomes" id="UP000266915">
    <property type="component" value="Unassembled WGS sequence"/>
</dbReference>
<dbReference type="Gene3D" id="2.60.40.10">
    <property type="entry name" value="Immunoglobulins"/>
    <property type="match status" value="2"/>
</dbReference>